<gene>
    <name evidence="1" type="ORF">PR048_023300</name>
</gene>
<reference evidence="1 2" key="1">
    <citation type="submission" date="2023-02" db="EMBL/GenBank/DDBJ databases">
        <title>LHISI_Scaffold_Assembly.</title>
        <authorList>
            <person name="Stuart O.P."/>
            <person name="Cleave R."/>
            <person name="Magrath M.J.L."/>
            <person name="Mikheyev A.S."/>
        </authorList>
    </citation>
    <scope>NUCLEOTIDE SEQUENCE [LARGE SCALE GENOMIC DNA]</scope>
    <source>
        <strain evidence="1">Daus_M_001</strain>
        <tissue evidence="1">Leg muscle</tissue>
    </source>
</reference>
<organism evidence="1 2">
    <name type="scientific">Dryococelus australis</name>
    <dbReference type="NCBI Taxonomy" id="614101"/>
    <lineage>
        <taxon>Eukaryota</taxon>
        <taxon>Metazoa</taxon>
        <taxon>Ecdysozoa</taxon>
        <taxon>Arthropoda</taxon>
        <taxon>Hexapoda</taxon>
        <taxon>Insecta</taxon>
        <taxon>Pterygota</taxon>
        <taxon>Neoptera</taxon>
        <taxon>Polyneoptera</taxon>
        <taxon>Phasmatodea</taxon>
        <taxon>Verophasmatodea</taxon>
        <taxon>Anareolatae</taxon>
        <taxon>Phasmatidae</taxon>
        <taxon>Eurycanthinae</taxon>
        <taxon>Dryococelus</taxon>
    </lineage>
</organism>
<dbReference type="Proteomes" id="UP001159363">
    <property type="component" value="Chromosome 8"/>
</dbReference>
<protein>
    <recommendedName>
        <fullName evidence="3">Reverse transcriptase domain-containing protein</fullName>
    </recommendedName>
</protein>
<proteinExistence type="predicted"/>
<dbReference type="PANTHER" id="PTHR47027">
    <property type="entry name" value="REVERSE TRANSCRIPTASE DOMAIN-CONTAINING PROTEIN"/>
    <property type="match status" value="1"/>
</dbReference>
<name>A0ABQ9GTP4_9NEOP</name>
<sequence>MNCMAVKIPLISSEYNRRQDAAQLGARHHDQGYECPHTVDEVTHETRAATRKKWQLSRAWFREVGNHDAARVTCHWRDTNGRSIQAPVIQAQSLKPHVEHRRCVPNYRAVSIAFESPRNIQMELMSPGFSTASAFMISLHQHTNVETSQLVYEVYSALINALFRNVGRMQHARSWTTGCTHGDCYVSVLTAWALYNVDAVVFWRRLARVVIHCMCAMVAGPDLWKTPIVALSAANCLPARVGDREILGEGREVGGVWTREHRSDKGWRVGDAYRRAGPIWEVGTRNYVKASTQSSPSYLSAKKLTIEGRGMSNLKDRVAWFGELAADEATIEVYRKSGLMTIAHEQRITCLHLKYKRGHGGVVVRLPTSYLGKKKVRFSAVLLPDFGMCESCHRMLLVGGFYRGSPVSPVHLLRRYPILVSPPTAFESPKLLYSPPSTNFTRLLPVSLVAQFIPVGKYLYGRRGVHIGEKRTECIRFADDKVLLAESERTITKMLKGLNETCEEYGMRINASKTKSMAFSKGRKQANVKIGPVNISQIKAFKYLRSTITADLKCHQEVKTSIAVAKEARIERISWVERLSNEELLERVDERRKLLKVITERKKNCLGHSLRQGVLANRCYGRNSLWKILKGRKRYKLIDEIKGSGKYMDLKRLAEDGRAWRDTTRKSHNEIVRRLHSPLPIHSTGISAQKSSAPQGQTVGPTEGIPGCKCFPSRDGWHAHTVFLPPIMARSALHRHHSDPPFVTAQKAGSLKIAPKSNAPGDIEYCPEIRATVAELLDYSPPTKANRVQTLPDPPRIFGSGNRAGRCHWLLYYPLTNNAEVVLFYKLNSVCKTSLSLWPHPDCSGMSPLVRGVSVLASVVDMACLHHSSIVKEYKLNK</sequence>
<keyword evidence="2" id="KW-1185">Reference proteome</keyword>
<accession>A0ABQ9GTP4</accession>
<dbReference type="EMBL" id="JARBHB010000009">
    <property type="protein sequence ID" value="KAJ8875405.1"/>
    <property type="molecule type" value="Genomic_DNA"/>
</dbReference>
<evidence type="ECO:0008006" key="3">
    <source>
        <dbReference type="Google" id="ProtNLM"/>
    </source>
</evidence>
<comment type="caution">
    <text evidence="1">The sequence shown here is derived from an EMBL/GenBank/DDBJ whole genome shotgun (WGS) entry which is preliminary data.</text>
</comment>
<evidence type="ECO:0000313" key="1">
    <source>
        <dbReference type="EMBL" id="KAJ8875405.1"/>
    </source>
</evidence>
<dbReference type="PANTHER" id="PTHR47027:SF20">
    <property type="entry name" value="REVERSE TRANSCRIPTASE-LIKE PROTEIN WITH RNA-DIRECTED DNA POLYMERASE DOMAIN"/>
    <property type="match status" value="1"/>
</dbReference>
<evidence type="ECO:0000313" key="2">
    <source>
        <dbReference type="Proteomes" id="UP001159363"/>
    </source>
</evidence>